<feature type="region of interest" description="Disordered" evidence="6">
    <location>
        <begin position="1"/>
        <end position="50"/>
    </location>
</feature>
<comment type="function">
    <text evidence="5">Modulates RecA activity.</text>
</comment>
<comment type="subcellular location">
    <subcellularLocation>
        <location evidence="1 5">Cytoplasm</location>
    </subcellularLocation>
</comment>
<evidence type="ECO:0000256" key="4">
    <source>
        <dbReference type="ARBA" id="ARBA00022490"/>
    </source>
</evidence>
<gene>
    <name evidence="5" type="primary">recX</name>
    <name evidence="9" type="ORF">L1785_18555</name>
</gene>
<evidence type="ECO:0000259" key="7">
    <source>
        <dbReference type="Pfam" id="PF02631"/>
    </source>
</evidence>
<feature type="domain" description="RecX second three-helical" evidence="7">
    <location>
        <begin position="115"/>
        <end position="156"/>
    </location>
</feature>
<dbReference type="PANTHER" id="PTHR33602">
    <property type="entry name" value="REGULATORY PROTEIN RECX FAMILY PROTEIN"/>
    <property type="match status" value="1"/>
</dbReference>
<name>A0AA41QH35_9MICO</name>
<dbReference type="InterPro" id="IPR003783">
    <property type="entry name" value="Regulatory_RecX"/>
</dbReference>
<dbReference type="PANTHER" id="PTHR33602:SF1">
    <property type="entry name" value="REGULATORY PROTEIN RECX FAMILY PROTEIN"/>
    <property type="match status" value="1"/>
</dbReference>
<evidence type="ECO:0000259" key="8">
    <source>
        <dbReference type="Pfam" id="PF21982"/>
    </source>
</evidence>
<dbReference type="InterPro" id="IPR053926">
    <property type="entry name" value="RecX_HTH_1st"/>
</dbReference>
<comment type="similarity">
    <text evidence="2 5">Belongs to the RecX family.</text>
</comment>
<dbReference type="EMBL" id="JAKGSG010000052">
    <property type="protein sequence ID" value="MCF4122981.1"/>
    <property type="molecule type" value="Genomic_DNA"/>
</dbReference>
<evidence type="ECO:0000256" key="5">
    <source>
        <dbReference type="HAMAP-Rule" id="MF_01114"/>
    </source>
</evidence>
<proteinExistence type="inferred from homology"/>
<accession>A0AA41QH35</accession>
<evidence type="ECO:0000313" key="10">
    <source>
        <dbReference type="Proteomes" id="UP001165405"/>
    </source>
</evidence>
<comment type="caution">
    <text evidence="9">The sequence shown here is derived from an EMBL/GenBank/DDBJ whole genome shotgun (WGS) entry which is preliminary data.</text>
</comment>
<dbReference type="Gene3D" id="1.10.10.10">
    <property type="entry name" value="Winged helix-like DNA-binding domain superfamily/Winged helix DNA-binding domain"/>
    <property type="match status" value="2"/>
</dbReference>
<evidence type="ECO:0000256" key="6">
    <source>
        <dbReference type="SAM" id="MobiDB-lite"/>
    </source>
</evidence>
<reference evidence="9" key="1">
    <citation type="submission" date="2022-01" db="EMBL/GenBank/DDBJ databases">
        <title>Antribacter sp. nov., isolated from Guizhou of China.</title>
        <authorList>
            <person name="Chengliang C."/>
            <person name="Ya Z."/>
        </authorList>
    </citation>
    <scope>NUCLEOTIDE SEQUENCE</scope>
    <source>
        <strain evidence="9">KLBMP 9083</strain>
    </source>
</reference>
<dbReference type="InterPro" id="IPR036388">
    <property type="entry name" value="WH-like_DNA-bd_sf"/>
</dbReference>
<feature type="compositionally biased region" description="Basic and acidic residues" evidence="6">
    <location>
        <begin position="17"/>
        <end position="29"/>
    </location>
</feature>
<dbReference type="Pfam" id="PF02631">
    <property type="entry name" value="RecX_HTH2"/>
    <property type="match status" value="1"/>
</dbReference>
<feature type="domain" description="RecX first three-helical" evidence="8">
    <location>
        <begin position="69"/>
        <end position="107"/>
    </location>
</feature>
<evidence type="ECO:0000256" key="3">
    <source>
        <dbReference type="ARBA" id="ARBA00018111"/>
    </source>
</evidence>
<dbReference type="AlphaFoldDB" id="A0AA41QH35"/>
<dbReference type="Pfam" id="PF21982">
    <property type="entry name" value="RecX_HTH1"/>
    <property type="match status" value="1"/>
</dbReference>
<dbReference type="GO" id="GO:0005737">
    <property type="term" value="C:cytoplasm"/>
    <property type="evidence" value="ECO:0007669"/>
    <property type="project" value="UniProtKB-SubCell"/>
</dbReference>
<evidence type="ECO:0000313" key="9">
    <source>
        <dbReference type="EMBL" id="MCF4122981.1"/>
    </source>
</evidence>
<dbReference type="HAMAP" id="MF_01114">
    <property type="entry name" value="RecX"/>
    <property type="match status" value="1"/>
</dbReference>
<evidence type="ECO:0000256" key="1">
    <source>
        <dbReference type="ARBA" id="ARBA00004496"/>
    </source>
</evidence>
<sequence>MTEHAWPEPGTGPAGHDSARTEGSDQPRERARRGGRNARGPQGPREPRRTVAELLESGELTLDDAKERARETVLRILTASQKSRRELEQALGRKGYPEHVVASVLDRFDEVGLVDDATYAETIVRTRHAERGLARRAIATELRRRGIDDDTAAGALDQLDEDDERDTAARLATRLIARTRGLDRDVRVRRAVGALARKGYAPGLAFGLVRDALMTEGEDTDDLDVGIE</sequence>
<protein>
    <recommendedName>
        <fullName evidence="3 5">Regulatory protein RecX</fullName>
    </recommendedName>
</protein>
<evidence type="ECO:0000256" key="2">
    <source>
        <dbReference type="ARBA" id="ARBA00009695"/>
    </source>
</evidence>
<dbReference type="InterPro" id="IPR053924">
    <property type="entry name" value="RecX_HTH_2nd"/>
</dbReference>
<keyword evidence="10" id="KW-1185">Reference proteome</keyword>
<dbReference type="RefSeq" id="WP_236090785.1">
    <property type="nucleotide sequence ID" value="NZ_JAKGSG010000052.1"/>
</dbReference>
<keyword evidence="4 5" id="KW-0963">Cytoplasm</keyword>
<dbReference type="Proteomes" id="UP001165405">
    <property type="component" value="Unassembled WGS sequence"/>
</dbReference>
<organism evidence="9 10">
    <name type="scientific">Antribacter soli</name>
    <dbReference type="NCBI Taxonomy" id="2910976"/>
    <lineage>
        <taxon>Bacteria</taxon>
        <taxon>Bacillati</taxon>
        <taxon>Actinomycetota</taxon>
        <taxon>Actinomycetes</taxon>
        <taxon>Micrococcales</taxon>
        <taxon>Promicromonosporaceae</taxon>
        <taxon>Antribacter</taxon>
    </lineage>
</organism>
<dbReference type="GO" id="GO:0006282">
    <property type="term" value="P:regulation of DNA repair"/>
    <property type="evidence" value="ECO:0007669"/>
    <property type="project" value="UniProtKB-UniRule"/>
</dbReference>